<dbReference type="PANTHER" id="PTHR45589">
    <property type="entry name" value="WD REPEAT DOMAIN 62, ISOFORM G"/>
    <property type="match status" value="1"/>
</dbReference>
<evidence type="ECO:0000313" key="2">
    <source>
        <dbReference type="Proteomes" id="UP001163046"/>
    </source>
</evidence>
<dbReference type="AlphaFoldDB" id="A0A9X0CIY8"/>
<protein>
    <submittedName>
        <fullName evidence="1">Mitogen-activated protein kinase-binding protein 1</fullName>
    </submittedName>
</protein>
<evidence type="ECO:0000313" key="1">
    <source>
        <dbReference type="EMBL" id="KAJ7357496.1"/>
    </source>
</evidence>
<dbReference type="InterPro" id="IPR052779">
    <property type="entry name" value="WDR62"/>
</dbReference>
<dbReference type="GO" id="GO:0007099">
    <property type="term" value="P:centriole replication"/>
    <property type="evidence" value="ECO:0007669"/>
    <property type="project" value="TreeGrafter"/>
</dbReference>
<organism evidence="1 2">
    <name type="scientific">Desmophyllum pertusum</name>
    <dbReference type="NCBI Taxonomy" id="174260"/>
    <lineage>
        <taxon>Eukaryota</taxon>
        <taxon>Metazoa</taxon>
        <taxon>Cnidaria</taxon>
        <taxon>Anthozoa</taxon>
        <taxon>Hexacorallia</taxon>
        <taxon>Scleractinia</taxon>
        <taxon>Caryophylliina</taxon>
        <taxon>Caryophylliidae</taxon>
        <taxon>Desmophyllum</taxon>
    </lineage>
</organism>
<dbReference type="EMBL" id="MU827321">
    <property type="protein sequence ID" value="KAJ7357496.1"/>
    <property type="molecule type" value="Genomic_DNA"/>
</dbReference>
<keyword evidence="2" id="KW-1185">Reference proteome</keyword>
<reference evidence="1" key="1">
    <citation type="submission" date="2023-01" db="EMBL/GenBank/DDBJ databases">
        <title>Genome assembly of the deep-sea coral Lophelia pertusa.</title>
        <authorList>
            <person name="Herrera S."/>
            <person name="Cordes E."/>
        </authorList>
    </citation>
    <scope>NUCLEOTIDE SEQUENCE</scope>
    <source>
        <strain evidence="1">USNM1676648</strain>
        <tissue evidence="1">Polyp</tissue>
    </source>
</reference>
<accession>A0A9X0CIY8</accession>
<keyword evidence="1" id="KW-0808">Transferase</keyword>
<proteinExistence type="predicted"/>
<dbReference type="OrthoDB" id="6154712at2759"/>
<gene>
    <name evidence="1" type="primary">MAPKBP1</name>
    <name evidence="1" type="ORF">OS493_025013</name>
</gene>
<name>A0A9X0CIY8_9CNID</name>
<dbReference type="GO" id="GO:0016301">
    <property type="term" value="F:kinase activity"/>
    <property type="evidence" value="ECO:0007669"/>
    <property type="project" value="UniProtKB-KW"/>
</dbReference>
<sequence>MNPDRVGRIPPPTRRLVVRKANSHRDLRPITERATLEKVLGLTVSRNACLACDPLSGVIAYPAGCVVVLFNPRKNKQSFVLNTSKKNNHISSILWRWQIFGNWRKWSYAMCASLGYGRSVTCHRYQRCRRAISLVFHVWRLLLI</sequence>
<dbReference type="GO" id="GO:0072686">
    <property type="term" value="C:mitotic spindle"/>
    <property type="evidence" value="ECO:0007669"/>
    <property type="project" value="TreeGrafter"/>
</dbReference>
<dbReference type="Proteomes" id="UP001163046">
    <property type="component" value="Unassembled WGS sequence"/>
</dbReference>
<comment type="caution">
    <text evidence="1">The sequence shown here is derived from an EMBL/GenBank/DDBJ whole genome shotgun (WGS) entry which is preliminary data.</text>
</comment>
<keyword evidence="1" id="KW-0418">Kinase</keyword>
<dbReference type="PANTHER" id="PTHR45589:SF1">
    <property type="entry name" value="WD REPEAT DOMAIN 62, ISOFORM G"/>
    <property type="match status" value="1"/>
</dbReference>